<sequence>MTYKEMITTRTGMKECTDCGKIINQIQEAYFNQCEKCLRHASHD</sequence>
<gene>
    <name evidence="1" type="primary">yhfH</name>
    <name evidence="1" type="ORF">AB3N04_14670</name>
</gene>
<accession>A0AB39BQP5</accession>
<organism evidence="1">
    <name type="scientific">Alkalihalophilus sp. As8PL</name>
    <dbReference type="NCBI Taxonomy" id="3237103"/>
    <lineage>
        <taxon>Bacteria</taxon>
        <taxon>Bacillati</taxon>
        <taxon>Bacillota</taxon>
        <taxon>Bacilli</taxon>
        <taxon>Bacillales</taxon>
        <taxon>Bacillaceae</taxon>
        <taxon>Alkalihalophilus</taxon>
    </lineage>
</organism>
<protein>
    <submittedName>
        <fullName evidence="1">Protein YhfH</fullName>
    </submittedName>
</protein>
<dbReference type="InterPro" id="IPR025432">
    <property type="entry name" value="YhfH-like"/>
</dbReference>
<dbReference type="AlphaFoldDB" id="A0AB39BQP5"/>
<evidence type="ECO:0000313" key="1">
    <source>
        <dbReference type="EMBL" id="XDI35937.1"/>
    </source>
</evidence>
<name>A0AB39BQP5_9BACI</name>
<proteinExistence type="predicted"/>
<reference evidence="1" key="1">
    <citation type="submission" date="2024-07" db="EMBL/GenBank/DDBJ databases">
        <title>Identification and characteristics of an arsenic-resistant bacterial isolate, which belongs to a novel species.</title>
        <authorList>
            <person name="Juszczyk A."/>
            <person name="Kowalczyk A."/>
            <person name="Was K."/>
            <person name="Kosowicz W."/>
            <person name="Budzyn A."/>
            <person name="Latowski D."/>
        </authorList>
    </citation>
    <scope>NUCLEOTIDE SEQUENCE</scope>
    <source>
        <strain evidence="1">As8PL</strain>
    </source>
</reference>
<dbReference type="RefSeq" id="WP_368503450.1">
    <property type="nucleotide sequence ID" value="NZ_CP162551.1"/>
</dbReference>
<dbReference type="Pfam" id="PF14149">
    <property type="entry name" value="YhfH"/>
    <property type="match status" value="1"/>
</dbReference>
<dbReference type="EMBL" id="CP162551">
    <property type="protein sequence ID" value="XDI35937.1"/>
    <property type="molecule type" value="Genomic_DNA"/>
</dbReference>